<dbReference type="InParanoid" id="E9FUE6"/>
<evidence type="ECO:0000313" key="2">
    <source>
        <dbReference type="Proteomes" id="UP000000305"/>
    </source>
</evidence>
<dbReference type="HOGENOM" id="CLU_886403_0_0_1"/>
<accession>E9FUE6</accession>
<dbReference type="AlphaFoldDB" id="E9FUE6"/>
<keyword evidence="2" id="KW-1185">Reference proteome</keyword>
<name>E9FUE6_DAPPU</name>
<protein>
    <submittedName>
        <fullName evidence="1">Uncharacterized protein</fullName>
    </submittedName>
</protein>
<reference evidence="1 2" key="1">
    <citation type="journal article" date="2011" name="Science">
        <title>The ecoresponsive genome of Daphnia pulex.</title>
        <authorList>
            <person name="Colbourne J.K."/>
            <person name="Pfrender M.E."/>
            <person name="Gilbert D."/>
            <person name="Thomas W.K."/>
            <person name="Tucker A."/>
            <person name="Oakley T.H."/>
            <person name="Tokishita S."/>
            <person name="Aerts A."/>
            <person name="Arnold G.J."/>
            <person name="Basu M.K."/>
            <person name="Bauer D.J."/>
            <person name="Caceres C.E."/>
            <person name="Carmel L."/>
            <person name="Casola C."/>
            <person name="Choi J.H."/>
            <person name="Detter J.C."/>
            <person name="Dong Q."/>
            <person name="Dusheyko S."/>
            <person name="Eads B.D."/>
            <person name="Frohlich T."/>
            <person name="Geiler-Samerotte K.A."/>
            <person name="Gerlach D."/>
            <person name="Hatcher P."/>
            <person name="Jogdeo S."/>
            <person name="Krijgsveld J."/>
            <person name="Kriventseva E.V."/>
            <person name="Kultz D."/>
            <person name="Laforsch C."/>
            <person name="Lindquist E."/>
            <person name="Lopez J."/>
            <person name="Manak J.R."/>
            <person name="Muller J."/>
            <person name="Pangilinan J."/>
            <person name="Patwardhan R.P."/>
            <person name="Pitluck S."/>
            <person name="Pritham E.J."/>
            <person name="Rechtsteiner A."/>
            <person name="Rho M."/>
            <person name="Rogozin I.B."/>
            <person name="Sakarya O."/>
            <person name="Salamov A."/>
            <person name="Schaack S."/>
            <person name="Shapiro H."/>
            <person name="Shiga Y."/>
            <person name="Skalitzky C."/>
            <person name="Smith Z."/>
            <person name="Souvorov A."/>
            <person name="Sung W."/>
            <person name="Tang Z."/>
            <person name="Tsuchiya D."/>
            <person name="Tu H."/>
            <person name="Vos H."/>
            <person name="Wang M."/>
            <person name="Wolf Y.I."/>
            <person name="Yamagata H."/>
            <person name="Yamada T."/>
            <person name="Ye Y."/>
            <person name="Shaw J.R."/>
            <person name="Andrews J."/>
            <person name="Crease T.J."/>
            <person name="Tang H."/>
            <person name="Lucas S.M."/>
            <person name="Robertson H.M."/>
            <person name="Bork P."/>
            <person name="Koonin E.V."/>
            <person name="Zdobnov E.M."/>
            <person name="Grigoriev I.V."/>
            <person name="Lynch M."/>
            <person name="Boore J.L."/>
        </authorList>
    </citation>
    <scope>NUCLEOTIDE SEQUENCE [LARGE SCALE GENOMIC DNA]</scope>
</reference>
<gene>
    <name evidence="1" type="ORF">DAPPUDRAFT_234037</name>
</gene>
<dbReference type="EMBL" id="GL732525">
    <property type="protein sequence ID" value="EFX88935.1"/>
    <property type="molecule type" value="Genomic_DNA"/>
</dbReference>
<organism evidence="1 2">
    <name type="scientific">Daphnia pulex</name>
    <name type="common">Water flea</name>
    <dbReference type="NCBI Taxonomy" id="6669"/>
    <lineage>
        <taxon>Eukaryota</taxon>
        <taxon>Metazoa</taxon>
        <taxon>Ecdysozoa</taxon>
        <taxon>Arthropoda</taxon>
        <taxon>Crustacea</taxon>
        <taxon>Branchiopoda</taxon>
        <taxon>Diplostraca</taxon>
        <taxon>Cladocera</taxon>
        <taxon>Anomopoda</taxon>
        <taxon>Daphniidae</taxon>
        <taxon>Daphnia</taxon>
    </lineage>
</organism>
<sequence length="314" mass="34351">MFMKLDLPPPRMNPFVYRYLLPSFPNTIMATYTREGSLSLAVVEPIGNHPDNNQLKIVSSTAPTCADDDRASTDFWEENHGQLHFCVTVDLVNRLCSTGPPLPTPHTINNRVIDTAATTHTCEQKQCPVLATTRVVQGFVWRHRKSSSSSPFYCEYCCAVLTMPPFTRAGAVGEIEIETKRGDGTKRHQTCRMASSNNVVSPGLSTLAYGNICLSSFPTSFYSSRIPIKRPCLFLLARLGERIDIENGAKYYDIITGQNGLRSPAVADLIIGTLSHVAESPLGLLLLLAINLCALQAAAAAAAAEYRISSAWVQ</sequence>
<proteinExistence type="predicted"/>
<dbReference type="Proteomes" id="UP000000305">
    <property type="component" value="Unassembled WGS sequence"/>
</dbReference>
<evidence type="ECO:0000313" key="1">
    <source>
        <dbReference type="EMBL" id="EFX88935.1"/>
    </source>
</evidence>
<dbReference type="KEGG" id="dpx:DAPPUDRAFT_234037"/>